<dbReference type="OrthoDB" id="9781481at2"/>
<dbReference type="InterPro" id="IPR027417">
    <property type="entry name" value="P-loop_NTPase"/>
</dbReference>
<reference evidence="1" key="1">
    <citation type="submission" date="2019-11" db="EMBL/GenBank/DDBJ databases">
        <authorList>
            <person name="Li J."/>
        </authorList>
    </citation>
    <scope>NUCLEOTIDE SEQUENCE</scope>
    <source>
        <strain evidence="1">B6B</strain>
    </source>
</reference>
<accession>A0A6A8DEI0</accession>
<proteinExistence type="predicted"/>
<evidence type="ECO:0008006" key="3">
    <source>
        <dbReference type="Google" id="ProtNLM"/>
    </source>
</evidence>
<comment type="caution">
    <text evidence="1">The sequence shown here is derived from an EMBL/GenBank/DDBJ whole genome shotgun (WGS) entry which is preliminary data.</text>
</comment>
<evidence type="ECO:0000313" key="2">
    <source>
        <dbReference type="Proteomes" id="UP000799092"/>
    </source>
</evidence>
<organism evidence="1 2">
    <name type="scientific">Aquibacillus halophilus</name>
    <dbReference type="NCBI Taxonomy" id="930132"/>
    <lineage>
        <taxon>Bacteria</taxon>
        <taxon>Bacillati</taxon>
        <taxon>Bacillota</taxon>
        <taxon>Bacilli</taxon>
        <taxon>Bacillales</taxon>
        <taxon>Bacillaceae</taxon>
        <taxon>Aquibacillus</taxon>
    </lineage>
</organism>
<dbReference type="Gene3D" id="3.40.50.300">
    <property type="entry name" value="P-loop containing nucleotide triphosphate hydrolases"/>
    <property type="match status" value="1"/>
</dbReference>
<keyword evidence="2" id="KW-1185">Reference proteome</keyword>
<dbReference type="AlphaFoldDB" id="A0A6A8DEI0"/>
<protein>
    <recommendedName>
        <fullName evidence="3">AAA domain-containing protein</fullName>
    </recommendedName>
</protein>
<dbReference type="RefSeq" id="WP_153734991.1">
    <property type="nucleotide sequence ID" value="NZ_WJNG01000002.1"/>
</dbReference>
<gene>
    <name evidence="1" type="ORF">GH741_01350</name>
</gene>
<dbReference type="Proteomes" id="UP000799092">
    <property type="component" value="Unassembled WGS sequence"/>
</dbReference>
<dbReference type="EMBL" id="WJNG01000002">
    <property type="protein sequence ID" value="MRH41317.1"/>
    <property type="molecule type" value="Genomic_DNA"/>
</dbReference>
<name>A0A6A8DEI0_9BACI</name>
<sequence>MKLTNKLSREIKKQLDSSIFVGRLTTMDEIHSNTIYDDSVEMIDTHLTFFIKSLSPMPESITRYFSKSHSFLSGRLSTLQNDRLIDEEIDYRSLPHWELKEKVKGFLENKTIVFKLIHNNGHLNVIILKVEDIPPSQSYIVIPAPDLKTGETREDLRNKLIVDKRPITLRKYPNMFTPPNLIMYDETIYKVELESKSNDTTYFQKDRTSVEYLPLSLDEKIDLIDVVYEHHLYFLSSEKYQKLQTTFKNSSQSLLVTGGMPLVENEPELKPEPTIVTDPVTIPADGLSEKGFLEQLIHRARYEHNMFYRSEDLYSFHMSVKTNPLTVLGGMSGTGKSQLARIYGESLGLVERKTMLFLPISPSYQEPNDILGYLNPKSETFHESDTGLVSLLLDAEKNPDQLYMVIFDEMNLSQVEHWFSPFLSLLEINGDKYLQIYNEHNKEKSGYYQAKIKLGDNLIFVGTVNFDETTKSFSDRLLDRTNIITPEKAPFSETIAFYQEINQANPSKLKTNVISRGDLRERWKQNNSTIGLHLLSEDEIYILDQLHDLMNDIDPQKGVSFRVALAIVDFISNVPVNESGESLIPRKKLFDFQINQRILTKIKGIDTFARPLVGHLLSDNEQYEYQDGKLSKLFKSDRAQLVSDFDISLKTLKNKAKELMMYGFTN</sequence>
<evidence type="ECO:0000313" key="1">
    <source>
        <dbReference type="EMBL" id="MRH41317.1"/>
    </source>
</evidence>
<dbReference type="SUPFAM" id="SSF52540">
    <property type="entry name" value="P-loop containing nucleoside triphosphate hydrolases"/>
    <property type="match status" value="1"/>
</dbReference>